<dbReference type="HOGENOM" id="CLU_148073_4_0_6"/>
<comment type="similarity">
    <text evidence="1">Belongs to the 4-oxalocrotonate tautomerase family.</text>
</comment>
<dbReference type="Pfam" id="PF01361">
    <property type="entry name" value="Tautomerase"/>
    <property type="match status" value="1"/>
</dbReference>
<organism evidence="4 5">
    <name type="scientific">Methylomonas methanica (strain DSM 25384 / MC09)</name>
    <dbReference type="NCBI Taxonomy" id="857087"/>
    <lineage>
        <taxon>Bacteria</taxon>
        <taxon>Pseudomonadati</taxon>
        <taxon>Pseudomonadota</taxon>
        <taxon>Gammaproteobacteria</taxon>
        <taxon>Methylococcales</taxon>
        <taxon>Methylococcaceae</taxon>
        <taxon>Methylomonas</taxon>
    </lineage>
</organism>
<dbReference type="KEGG" id="mmt:Metme_3572"/>
<reference evidence="5" key="3">
    <citation type="submission" date="2011-05" db="EMBL/GenBank/DDBJ databases">
        <title>Complete sequence of Methylomonas methanica MC09.</title>
        <authorList>
            <consortium name="US DOE Joint Genome Institute"/>
            <person name="Lucas S."/>
            <person name="Han J."/>
            <person name="Lapidus A."/>
            <person name="Cheng J.-F."/>
            <person name="Goodwin L."/>
            <person name="Pitluck S."/>
            <person name="Peters L."/>
            <person name="Mikhailova N."/>
            <person name="Teshima H."/>
            <person name="Han C."/>
            <person name="Tapia R."/>
            <person name="Land M."/>
            <person name="Hauser L."/>
            <person name="Kyrpides N."/>
            <person name="Ivanova N."/>
            <person name="Pagani I."/>
            <person name="Stein L."/>
            <person name="Woyke T."/>
        </authorList>
    </citation>
    <scope>NUCLEOTIDE SEQUENCE [LARGE SCALE GENOMIC DNA]</scope>
    <source>
        <strain evidence="5">MC09</strain>
    </source>
</reference>
<dbReference type="PANTHER" id="PTHR35530:SF1">
    <property type="entry name" value="2-HYDROXYMUCONATE TAUTOMERASE"/>
    <property type="match status" value="1"/>
</dbReference>
<reference key="2">
    <citation type="submission" date="2011-05" db="EMBL/GenBank/DDBJ databases">
        <title>Complete genome sequence of the aerobic marine methanotroph Methylomonas methanica MC09.</title>
        <authorList>
            <person name="Boden R."/>
            <person name="Cunliffe M."/>
            <person name="Scanlan J."/>
            <person name="Moussard H."/>
            <person name="Kits K.D."/>
            <person name="Klotz M."/>
            <person name="Jetten M."/>
            <person name="Vuilleumier S."/>
            <person name="Han J."/>
            <person name="Peters L."/>
            <person name="Mikhailova N."/>
            <person name="Teshima H."/>
            <person name="Tapia R."/>
            <person name="Kyrpides N."/>
            <person name="Ivanova N."/>
            <person name="Pagani I."/>
            <person name="Cheng J.-F."/>
            <person name="Goodwin L."/>
            <person name="Han C."/>
            <person name="Hauser L."/>
            <person name="Land M."/>
            <person name="Lapidus A."/>
            <person name="Lucas S."/>
            <person name="Pitluck S."/>
            <person name="Woyke T."/>
            <person name="Stein L.Y."/>
            <person name="Murrell C."/>
        </authorList>
    </citation>
    <scope>NUCLEOTIDE SEQUENCE</scope>
    <source>
        <strain>MC09</strain>
    </source>
</reference>
<keyword evidence="2" id="KW-0413">Isomerase</keyword>
<feature type="domain" description="4-oxalocrotonate tautomerase-like" evidence="3">
    <location>
        <begin position="2"/>
        <end position="62"/>
    </location>
</feature>
<dbReference type="eggNOG" id="COG1942">
    <property type="taxonomic scope" value="Bacteria"/>
</dbReference>
<keyword evidence="5" id="KW-1185">Reference proteome</keyword>
<reference evidence="4 5" key="1">
    <citation type="journal article" date="2011" name="J. Bacteriol.">
        <title>Complete Genome Sequence of the Aerobic Marine Methanotroph Methylomonas methanica MC09.</title>
        <authorList>
            <person name="Boden R."/>
            <person name="Cunliffe M."/>
            <person name="Scanlan J."/>
            <person name="Moussard H."/>
            <person name="Kits K.D."/>
            <person name="Klotz M.G."/>
            <person name="Jetten M.S."/>
            <person name="Vuilleumier S."/>
            <person name="Han J."/>
            <person name="Peters L."/>
            <person name="Mikhailova N."/>
            <person name="Teshima H."/>
            <person name="Tapia R."/>
            <person name="Kyrpides N."/>
            <person name="Ivanova N."/>
            <person name="Pagani I."/>
            <person name="Cheng J.F."/>
            <person name="Goodwin L."/>
            <person name="Han C."/>
            <person name="Hauser L."/>
            <person name="Land M.L."/>
            <person name="Lapidus A."/>
            <person name="Lucas S."/>
            <person name="Pitluck S."/>
            <person name="Woyke T."/>
            <person name="Stein L."/>
            <person name="Murrell J.C."/>
        </authorList>
    </citation>
    <scope>NUCLEOTIDE SEQUENCE [LARGE SCALE GENOMIC DNA]</scope>
    <source>
        <strain evidence="4 5">MC09</strain>
    </source>
</reference>
<evidence type="ECO:0000313" key="5">
    <source>
        <dbReference type="Proteomes" id="UP000008888"/>
    </source>
</evidence>
<dbReference type="PANTHER" id="PTHR35530">
    <property type="entry name" value="TAUTOMERASE-RELATED"/>
    <property type="match status" value="1"/>
</dbReference>
<dbReference type="GO" id="GO:0016853">
    <property type="term" value="F:isomerase activity"/>
    <property type="evidence" value="ECO:0007669"/>
    <property type="project" value="UniProtKB-KW"/>
</dbReference>
<accession>F9ZVF4</accession>
<protein>
    <submittedName>
        <fullName evidence="4">4-oxalocrotonate tautomerase</fullName>
    </submittedName>
</protein>
<dbReference type="RefSeq" id="WP_013820157.1">
    <property type="nucleotide sequence ID" value="NC_015572.1"/>
</dbReference>
<evidence type="ECO:0000259" key="3">
    <source>
        <dbReference type="Pfam" id="PF01361"/>
    </source>
</evidence>
<dbReference type="Gene3D" id="3.30.429.10">
    <property type="entry name" value="Macrophage Migration Inhibitory Factor"/>
    <property type="match status" value="1"/>
</dbReference>
<evidence type="ECO:0000256" key="1">
    <source>
        <dbReference type="ARBA" id="ARBA00006723"/>
    </source>
</evidence>
<dbReference type="SUPFAM" id="SSF55331">
    <property type="entry name" value="Tautomerase/MIF"/>
    <property type="match status" value="1"/>
</dbReference>
<gene>
    <name evidence="4" type="ordered locus">Metme_3572</name>
</gene>
<dbReference type="Proteomes" id="UP000008888">
    <property type="component" value="Chromosome"/>
</dbReference>
<dbReference type="EMBL" id="CP002738">
    <property type="protein sequence ID" value="AEG01936.1"/>
    <property type="molecule type" value="Genomic_DNA"/>
</dbReference>
<dbReference type="STRING" id="857087.Metme_3572"/>
<evidence type="ECO:0000256" key="2">
    <source>
        <dbReference type="ARBA" id="ARBA00023235"/>
    </source>
</evidence>
<dbReference type="AlphaFoldDB" id="F9ZVF4"/>
<proteinExistence type="inferred from homology"/>
<name>F9ZVF4_METMM</name>
<evidence type="ECO:0000313" key="4">
    <source>
        <dbReference type="EMBL" id="AEG01936.1"/>
    </source>
</evidence>
<dbReference type="InterPro" id="IPR014347">
    <property type="entry name" value="Tautomerase/MIF_sf"/>
</dbReference>
<sequence length="73" mass="7726">MPLVQIKGISGYLSIAQKQEIIRKVTDAVVSVEGEGLRPVTWVLIEDVASGEWGVGGEAVTTEALRNMSLATG</sequence>
<dbReference type="InterPro" id="IPR004370">
    <property type="entry name" value="4-OT-like_dom"/>
</dbReference>
<dbReference type="OrthoDB" id="8098375at2"/>